<dbReference type="AlphaFoldDB" id="A0A9D2LRL1"/>
<proteinExistence type="inferred from homology"/>
<dbReference type="PANTHER" id="PTHR35936">
    <property type="entry name" value="MEMBRANE-BOUND LYTIC MUREIN TRANSGLYCOSYLASE F"/>
    <property type="match status" value="1"/>
</dbReference>
<evidence type="ECO:0000256" key="1">
    <source>
        <dbReference type="ARBA" id="ARBA00004196"/>
    </source>
</evidence>
<sequence>MKNMKKFAALTLSAAMAAAMAVPVSAAEITSSEDLPGKRIGVQLGTTGDLEASEYEAEGATVERYSKGSEAILALKADQLDCVIIDSQPAAKFVELNDDLKILDEPLTEEEYAICLKKGNDELLEKINGALKELKEDGTVDSIMDNYIGDNIGETPYESPEDVDRSNGTLVMATNAEFEPYEYHDGDDIVGIDVDIAQAICDKLGYELEVEDMEFDAILPAVQSGKADFGAAGMTVTEDRLSSVDFTDTYADASQVIIVKK</sequence>
<feature type="chain" id="PRO_5039084454" evidence="5">
    <location>
        <begin position="27"/>
        <end position="261"/>
    </location>
</feature>
<dbReference type="Proteomes" id="UP000823842">
    <property type="component" value="Unassembled WGS sequence"/>
</dbReference>
<organism evidence="7 8">
    <name type="scientific">Candidatus Blautia faecavium</name>
    <dbReference type="NCBI Taxonomy" id="2838487"/>
    <lineage>
        <taxon>Bacteria</taxon>
        <taxon>Bacillati</taxon>
        <taxon>Bacillota</taxon>
        <taxon>Clostridia</taxon>
        <taxon>Lachnospirales</taxon>
        <taxon>Lachnospiraceae</taxon>
        <taxon>Blautia</taxon>
    </lineage>
</organism>
<protein>
    <submittedName>
        <fullName evidence="7">Transporter substrate-binding domain-containing protein</fullName>
    </submittedName>
</protein>
<comment type="caution">
    <text evidence="7">The sequence shown here is derived from an EMBL/GenBank/DDBJ whole genome shotgun (WGS) entry which is preliminary data.</text>
</comment>
<feature type="domain" description="Solute-binding protein family 3/N-terminal" evidence="6">
    <location>
        <begin position="1"/>
        <end position="151"/>
    </location>
</feature>
<dbReference type="PANTHER" id="PTHR35936:SF17">
    <property type="entry name" value="ARGININE-BINDING EXTRACELLULAR PROTEIN ARTP"/>
    <property type="match status" value="1"/>
</dbReference>
<reference evidence="7" key="1">
    <citation type="journal article" date="2021" name="PeerJ">
        <title>Extensive microbial diversity within the chicken gut microbiome revealed by metagenomics and culture.</title>
        <authorList>
            <person name="Gilroy R."/>
            <person name="Ravi A."/>
            <person name="Getino M."/>
            <person name="Pursley I."/>
            <person name="Horton D.L."/>
            <person name="Alikhan N.F."/>
            <person name="Baker D."/>
            <person name="Gharbi K."/>
            <person name="Hall N."/>
            <person name="Watson M."/>
            <person name="Adriaenssens E.M."/>
            <person name="Foster-Nyarko E."/>
            <person name="Jarju S."/>
            <person name="Secka A."/>
            <person name="Antonio M."/>
            <person name="Oren A."/>
            <person name="Chaudhuri R.R."/>
            <person name="La Ragione R."/>
            <person name="Hildebrand F."/>
            <person name="Pallen M.J."/>
        </authorList>
    </citation>
    <scope>NUCLEOTIDE SEQUENCE</scope>
    <source>
        <strain evidence="7">ChiSjej1B19-5720</strain>
    </source>
</reference>
<dbReference type="SUPFAM" id="SSF53850">
    <property type="entry name" value="Periplasmic binding protein-like II"/>
    <property type="match status" value="2"/>
</dbReference>
<evidence type="ECO:0000256" key="4">
    <source>
        <dbReference type="RuleBase" id="RU003744"/>
    </source>
</evidence>
<comment type="subcellular location">
    <subcellularLocation>
        <location evidence="1">Cell envelope</location>
    </subcellularLocation>
</comment>
<dbReference type="Gene3D" id="3.40.190.10">
    <property type="entry name" value="Periplasmic binding protein-like II"/>
    <property type="match status" value="3"/>
</dbReference>
<dbReference type="InterPro" id="IPR001638">
    <property type="entry name" value="Solute-binding_3/MltF_N"/>
</dbReference>
<feature type="signal peptide" evidence="5">
    <location>
        <begin position="1"/>
        <end position="26"/>
    </location>
</feature>
<reference evidence="7" key="2">
    <citation type="submission" date="2021-04" db="EMBL/GenBank/DDBJ databases">
        <authorList>
            <person name="Gilroy R."/>
        </authorList>
    </citation>
    <scope>NUCLEOTIDE SEQUENCE</scope>
    <source>
        <strain evidence="7">ChiSjej1B19-5720</strain>
    </source>
</reference>
<evidence type="ECO:0000259" key="6">
    <source>
        <dbReference type="SMART" id="SM00062"/>
    </source>
</evidence>
<evidence type="ECO:0000313" key="7">
    <source>
        <dbReference type="EMBL" id="HJB28024.1"/>
    </source>
</evidence>
<dbReference type="Pfam" id="PF00497">
    <property type="entry name" value="SBP_bac_3"/>
    <property type="match status" value="2"/>
</dbReference>
<name>A0A9D2LRL1_9FIRM</name>
<dbReference type="SMART" id="SM00062">
    <property type="entry name" value="PBPb"/>
    <property type="match status" value="1"/>
</dbReference>
<accession>A0A9D2LRL1</accession>
<dbReference type="GO" id="GO:0030313">
    <property type="term" value="C:cell envelope"/>
    <property type="evidence" value="ECO:0007669"/>
    <property type="project" value="UniProtKB-SubCell"/>
</dbReference>
<gene>
    <name evidence="7" type="ORF">IAA06_04430</name>
</gene>
<evidence type="ECO:0000256" key="3">
    <source>
        <dbReference type="ARBA" id="ARBA00022729"/>
    </source>
</evidence>
<comment type="similarity">
    <text evidence="2 4">Belongs to the bacterial solute-binding protein 3 family.</text>
</comment>
<keyword evidence="3 5" id="KW-0732">Signal</keyword>
<evidence type="ECO:0000256" key="2">
    <source>
        <dbReference type="ARBA" id="ARBA00010333"/>
    </source>
</evidence>
<dbReference type="InterPro" id="IPR018313">
    <property type="entry name" value="SBP_3_CS"/>
</dbReference>
<dbReference type="PROSITE" id="PS01039">
    <property type="entry name" value="SBP_BACTERIAL_3"/>
    <property type="match status" value="1"/>
</dbReference>
<evidence type="ECO:0000256" key="5">
    <source>
        <dbReference type="SAM" id="SignalP"/>
    </source>
</evidence>
<dbReference type="EMBL" id="DWYZ01000087">
    <property type="protein sequence ID" value="HJB28024.1"/>
    <property type="molecule type" value="Genomic_DNA"/>
</dbReference>
<evidence type="ECO:0000313" key="8">
    <source>
        <dbReference type="Proteomes" id="UP000823842"/>
    </source>
</evidence>